<gene>
    <name evidence="2" type="ORF">BDV24DRAFT_131320</name>
</gene>
<reference evidence="2" key="1">
    <citation type="submission" date="2019-04" db="EMBL/GenBank/DDBJ databases">
        <title>Friends and foes A comparative genomics study of 23 Aspergillus species from section Flavi.</title>
        <authorList>
            <consortium name="DOE Joint Genome Institute"/>
            <person name="Kjaerbolling I."/>
            <person name="Vesth T."/>
            <person name="Frisvad J.C."/>
            <person name="Nybo J.L."/>
            <person name="Theobald S."/>
            <person name="Kildgaard S."/>
            <person name="Isbrandt T."/>
            <person name="Kuo A."/>
            <person name="Sato A."/>
            <person name="Lyhne E.K."/>
            <person name="Kogle M.E."/>
            <person name="Wiebenga A."/>
            <person name="Kun R.S."/>
            <person name="Lubbers R.J."/>
            <person name="Makela M.R."/>
            <person name="Barry K."/>
            <person name="Chovatia M."/>
            <person name="Clum A."/>
            <person name="Daum C."/>
            <person name="Haridas S."/>
            <person name="He G."/>
            <person name="LaButti K."/>
            <person name="Lipzen A."/>
            <person name="Mondo S."/>
            <person name="Riley R."/>
            <person name="Salamov A."/>
            <person name="Simmons B.A."/>
            <person name="Magnuson J.K."/>
            <person name="Henrissat B."/>
            <person name="Mortensen U.H."/>
            <person name="Larsen T.O."/>
            <person name="Devries R.P."/>
            <person name="Grigoriev I.V."/>
            <person name="Machida M."/>
            <person name="Baker S.E."/>
            <person name="Andersen M.R."/>
        </authorList>
    </citation>
    <scope>NUCLEOTIDE SEQUENCE</scope>
    <source>
        <strain evidence="2">CBS 117612</strain>
    </source>
</reference>
<proteinExistence type="predicted"/>
<sequence length="106" mass="12004">MHTACKSSSDYLPSKFLSLSDNTGIIRPVTTKDERKRIDCYTTFSHCWGGANIVTLQSSTLDTFHQGISLDLLPKTFIEAIAVCHRFSIPYVRIYQLCRIQDSLTD</sequence>
<dbReference type="Proteomes" id="UP000325558">
    <property type="component" value="Unassembled WGS sequence"/>
</dbReference>
<protein>
    <recommendedName>
        <fullName evidence="1">Heterokaryon incompatibility domain-containing protein</fullName>
    </recommendedName>
</protein>
<dbReference type="InterPro" id="IPR010730">
    <property type="entry name" value="HET"/>
</dbReference>
<feature type="domain" description="Heterokaryon incompatibility" evidence="1">
    <location>
        <begin position="41"/>
        <end position="103"/>
    </location>
</feature>
<evidence type="ECO:0000313" key="2">
    <source>
        <dbReference type="EMBL" id="KAE8341744.1"/>
    </source>
</evidence>
<evidence type="ECO:0000259" key="1">
    <source>
        <dbReference type="Pfam" id="PF06985"/>
    </source>
</evidence>
<accession>A0A5N6Y8I6</accession>
<dbReference type="EMBL" id="ML737138">
    <property type="protein sequence ID" value="KAE8341744.1"/>
    <property type="molecule type" value="Genomic_DNA"/>
</dbReference>
<dbReference type="AlphaFoldDB" id="A0A5N6Y8I6"/>
<name>A0A5N6Y8I6_9EURO</name>
<dbReference type="Pfam" id="PF06985">
    <property type="entry name" value="HET"/>
    <property type="match status" value="1"/>
</dbReference>
<dbReference type="OrthoDB" id="5362512at2759"/>
<organism evidence="2">
    <name type="scientific">Aspergillus arachidicola</name>
    <dbReference type="NCBI Taxonomy" id="656916"/>
    <lineage>
        <taxon>Eukaryota</taxon>
        <taxon>Fungi</taxon>
        <taxon>Dikarya</taxon>
        <taxon>Ascomycota</taxon>
        <taxon>Pezizomycotina</taxon>
        <taxon>Eurotiomycetes</taxon>
        <taxon>Eurotiomycetidae</taxon>
        <taxon>Eurotiales</taxon>
        <taxon>Aspergillaceae</taxon>
        <taxon>Aspergillus</taxon>
        <taxon>Aspergillus subgen. Circumdati</taxon>
    </lineage>
</organism>